<accession>A0A8D5U3S7</accession>
<dbReference type="KEGG" id="csty:KN1_00090"/>
<sequence>MVGRKFIALKCFKSDKPVLFLKLYNILGESFEFDFRIDTGFDGPIMLSNKEYVKFLI</sequence>
<dbReference type="AlphaFoldDB" id="A0A8D5U3S7"/>
<organism evidence="1 2">
    <name type="scientific">Stygiolobus caldivivus</name>
    <dbReference type="NCBI Taxonomy" id="2824673"/>
    <lineage>
        <taxon>Archaea</taxon>
        <taxon>Thermoproteota</taxon>
        <taxon>Thermoprotei</taxon>
        <taxon>Sulfolobales</taxon>
        <taxon>Sulfolobaceae</taxon>
        <taxon>Stygiolobus</taxon>
    </lineage>
</organism>
<evidence type="ECO:0000313" key="1">
    <source>
        <dbReference type="EMBL" id="BCU68712.1"/>
    </source>
</evidence>
<name>A0A8D5U3S7_9CREN</name>
<dbReference type="GeneID" id="66161771"/>
<gene>
    <name evidence="1" type="ORF">KN1_00090</name>
</gene>
<protein>
    <submittedName>
        <fullName evidence="1">Uncharacterized protein</fullName>
    </submittedName>
</protein>
<keyword evidence="2" id="KW-1185">Reference proteome</keyword>
<reference evidence="1 2" key="1">
    <citation type="submission" date="2021-04" db="EMBL/GenBank/DDBJ databases">
        <title>Complete genome sequence of Stygiolobus sp. KN-1.</title>
        <authorList>
            <person name="Nakamura K."/>
            <person name="Sakai H."/>
            <person name="Kurosawa N."/>
        </authorList>
    </citation>
    <scope>NUCLEOTIDE SEQUENCE [LARGE SCALE GENOMIC DNA]</scope>
    <source>
        <strain evidence="1 2">KN-1</strain>
    </source>
</reference>
<dbReference type="RefSeq" id="WP_221288576.1">
    <property type="nucleotide sequence ID" value="NZ_AP024597.1"/>
</dbReference>
<dbReference type="EMBL" id="AP024597">
    <property type="protein sequence ID" value="BCU68712.1"/>
    <property type="molecule type" value="Genomic_DNA"/>
</dbReference>
<evidence type="ECO:0000313" key="2">
    <source>
        <dbReference type="Proteomes" id="UP000825123"/>
    </source>
</evidence>
<dbReference type="Proteomes" id="UP000825123">
    <property type="component" value="Chromosome"/>
</dbReference>
<proteinExistence type="predicted"/>